<dbReference type="KEGG" id="aswu:HUW51_03860"/>
<sequence>MYAPLEVAADLFVVQDELALVSKAQEGIEALYFENLLKHAGFRKNELANLVGIDSKTVDNYRKSQKKFTRDAAEKLLKLHRLFALGDDLFGSTAEFMDWLAIPSPGLNNQSPLSLLHSVSGITEVEKQLLRLAHGYAA</sequence>
<accession>A0A7G7G414</accession>
<dbReference type="InterPro" id="IPR011979">
    <property type="entry name" value="Antitox_Xre"/>
</dbReference>
<keyword evidence="4" id="KW-1185">Reference proteome</keyword>
<dbReference type="InterPro" id="IPR024467">
    <property type="entry name" value="Xre/MbcA/ParS-like_toxin-bd"/>
</dbReference>
<organism evidence="3 4">
    <name type="scientific">Adhaeribacter swui</name>
    <dbReference type="NCBI Taxonomy" id="2086471"/>
    <lineage>
        <taxon>Bacteria</taxon>
        <taxon>Pseudomonadati</taxon>
        <taxon>Bacteroidota</taxon>
        <taxon>Cytophagia</taxon>
        <taxon>Cytophagales</taxon>
        <taxon>Hymenobacteraceae</taxon>
        <taxon>Adhaeribacter</taxon>
    </lineage>
</organism>
<feature type="domain" description="Antitoxin Xre/MbcA/ParS-like toxin-binding" evidence="1">
    <location>
        <begin position="86"/>
        <end position="135"/>
    </location>
</feature>
<dbReference type="GO" id="GO:0003677">
    <property type="term" value="F:DNA binding"/>
    <property type="evidence" value="ECO:0007669"/>
    <property type="project" value="InterPro"/>
</dbReference>
<dbReference type="AlphaFoldDB" id="A0A7G7G414"/>
<evidence type="ECO:0000313" key="3">
    <source>
        <dbReference type="EMBL" id="QNF31898.1"/>
    </source>
</evidence>
<dbReference type="Proteomes" id="UP000515237">
    <property type="component" value="Chromosome"/>
</dbReference>
<evidence type="ECO:0000259" key="1">
    <source>
        <dbReference type="Pfam" id="PF09722"/>
    </source>
</evidence>
<name>A0A7G7G414_9BACT</name>
<reference evidence="3 4" key="1">
    <citation type="journal article" date="2018" name="Int. J. Syst. Evol. Microbiol.">
        <title>Adhaeribacter swui sp. nov., isolated from wet mud.</title>
        <authorList>
            <person name="Kim D.U."/>
            <person name="Kim K.W."/>
            <person name="Kang M.S."/>
            <person name="Kim J.Y."/>
            <person name="Jang J.H."/>
            <person name="Kim M.K."/>
        </authorList>
    </citation>
    <scope>NUCLEOTIDE SEQUENCE [LARGE SCALE GENOMIC DNA]</scope>
    <source>
        <strain evidence="3 4">KCTC 52873</strain>
    </source>
</reference>
<dbReference type="InterPro" id="IPR046847">
    <property type="entry name" value="Xre-like_HTH"/>
</dbReference>
<feature type="domain" description="Antitoxin Xre-like helix-turn-helix" evidence="2">
    <location>
        <begin position="20"/>
        <end position="79"/>
    </location>
</feature>
<evidence type="ECO:0000259" key="2">
    <source>
        <dbReference type="Pfam" id="PF20432"/>
    </source>
</evidence>
<evidence type="ECO:0000313" key="4">
    <source>
        <dbReference type="Proteomes" id="UP000515237"/>
    </source>
</evidence>
<dbReference type="Pfam" id="PF09722">
    <property type="entry name" value="Xre_MbcA_ParS_C"/>
    <property type="match status" value="1"/>
</dbReference>
<dbReference type="EMBL" id="CP055156">
    <property type="protein sequence ID" value="QNF31898.1"/>
    <property type="molecule type" value="Genomic_DNA"/>
</dbReference>
<dbReference type="RefSeq" id="WP_185272681.1">
    <property type="nucleotide sequence ID" value="NZ_CP055156.1"/>
</dbReference>
<gene>
    <name evidence="3" type="ORF">HUW51_03860</name>
</gene>
<proteinExistence type="predicted"/>
<protein>
    <submittedName>
        <fullName evidence="3">DUF2384 domain-containing protein</fullName>
    </submittedName>
</protein>
<dbReference type="Pfam" id="PF20432">
    <property type="entry name" value="Xre-like-HTH"/>
    <property type="match status" value="1"/>
</dbReference>
<dbReference type="NCBIfam" id="TIGR02293">
    <property type="entry name" value="TAS_TIGR02293"/>
    <property type="match status" value="1"/>
</dbReference>